<feature type="region of interest" description="Disordered" evidence="1">
    <location>
        <begin position="516"/>
        <end position="536"/>
    </location>
</feature>
<organism evidence="3 4">
    <name type="scientific">Hyalella azteca</name>
    <name type="common">Amphipod</name>
    <dbReference type="NCBI Taxonomy" id="294128"/>
    <lineage>
        <taxon>Eukaryota</taxon>
        <taxon>Metazoa</taxon>
        <taxon>Ecdysozoa</taxon>
        <taxon>Arthropoda</taxon>
        <taxon>Crustacea</taxon>
        <taxon>Multicrustacea</taxon>
        <taxon>Malacostraca</taxon>
        <taxon>Eumalacostraca</taxon>
        <taxon>Peracarida</taxon>
        <taxon>Amphipoda</taxon>
        <taxon>Senticaudata</taxon>
        <taxon>Talitrida</taxon>
        <taxon>Talitroidea</taxon>
        <taxon>Hyalellidae</taxon>
        <taxon>Hyalella</taxon>
    </lineage>
</organism>
<protein>
    <submittedName>
        <fullName evidence="4">Uncharacterized protein LOC108678950</fullName>
    </submittedName>
</protein>
<evidence type="ECO:0000256" key="2">
    <source>
        <dbReference type="SAM" id="SignalP"/>
    </source>
</evidence>
<dbReference type="KEGG" id="hazt:108678950"/>
<dbReference type="AlphaFoldDB" id="A0A8B7PAD8"/>
<proteinExistence type="predicted"/>
<dbReference type="Proteomes" id="UP000694843">
    <property type="component" value="Unplaced"/>
</dbReference>
<accession>A0A8B7PAD8</accession>
<name>A0A8B7PAD8_HYAAZ</name>
<evidence type="ECO:0000313" key="3">
    <source>
        <dbReference type="Proteomes" id="UP000694843"/>
    </source>
</evidence>
<evidence type="ECO:0000256" key="1">
    <source>
        <dbReference type="SAM" id="MobiDB-lite"/>
    </source>
</evidence>
<dbReference type="RefSeq" id="XP_018022940.1">
    <property type="nucleotide sequence ID" value="XM_018167451.1"/>
</dbReference>
<evidence type="ECO:0000313" key="4">
    <source>
        <dbReference type="RefSeq" id="XP_018022940.1"/>
    </source>
</evidence>
<gene>
    <name evidence="4" type="primary">LOC108678950</name>
</gene>
<feature type="chain" id="PRO_5034010626" evidence="2">
    <location>
        <begin position="18"/>
        <end position="536"/>
    </location>
</feature>
<sequence length="536" mass="57718">MLRIFLVLLLASASVLGEFYGPPHVTHVDPHFNPLYGPPNPAYGPPEAAYGAPVHEPAPCYPKTVYETIFKTNYEKVPVYSTVFKPQYIPTTYYETIYKTEYDTKVVPEYIPQYITETKFINKHITEVAYKTIFKTDYESVYLTETIYKPEYITKTAYVTQYETRYQPQYITETEIQPVHKTKVIYKTKVLYQTKYIEKPVVHKPIYEGYETYGGFGGSGYDVGHDLKIGTGLGIGPKSKPGVGGIGFSDDLKFGTGSLGLKDDLSHAGLSFTEHLPLDVGHGTTPLHGGLKTGDLASELQFGGLEGGSDHGSLVGLEESLQFGGGLGIGDDLKNSALGAHLGGDLKLGDGLKSQLGGRFGSNFGLGTEHVGELGKDQLKFTDGLSSQFGFDGSKLGGVHGLGAKAFATGIGSGGSGSHAGSLGHGLSLGASGFGGLKHQLSGDFALERTKIDSFGLEDAKPQGDGLITPGKGIGHLRSPFRENFDGHADIGLHDTFSLSDRFKLASGLQHGQLGSSLDFRRRRHNSEAENTKKES</sequence>
<keyword evidence="3" id="KW-1185">Reference proteome</keyword>
<keyword evidence="2" id="KW-0732">Signal</keyword>
<feature type="compositionally biased region" description="Basic and acidic residues" evidence="1">
    <location>
        <begin position="526"/>
        <end position="536"/>
    </location>
</feature>
<feature type="signal peptide" evidence="2">
    <location>
        <begin position="1"/>
        <end position="17"/>
    </location>
</feature>
<dbReference type="OrthoDB" id="6342474at2759"/>
<dbReference type="GeneID" id="108678950"/>
<reference evidence="4" key="1">
    <citation type="submission" date="2025-08" db="UniProtKB">
        <authorList>
            <consortium name="RefSeq"/>
        </authorList>
    </citation>
    <scope>IDENTIFICATION</scope>
    <source>
        <tissue evidence="4">Whole organism</tissue>
    </source>
</reference>